<gene>
    <name evidence="1" type="ORF">BK138_00210</name>
</gene>
<evidence type="ECO:0000313" key="2">
    <source>
        <dbReference type="Proteomes" id="UP000187172"/>
    </source>
</evidence>
<keyword evidence="2" id="KW-1185">Reference proteome</keyword>
<sequence>MNTLLVNVQGAVTPECSKTHIAYRFFLAKTGGRMKIDFSYSPKNLEDGAKAKMLIEQGLDRYVEDELREQAKSKWQSYLPLKNLITLSVDDPFGHRGAAHRHDPEQHLFISGLESSPGLSEGALQAGMWTVTLSLHAVVTDDCRYSLQIWHEEDHG</sequence>
<comment type="caution">
    <text evidence="1">The sequence shown here is derived from an EMBL/GenBank/DDBJ whole genome shotgun (WGS) entry which is preliminary data.</text>
</comment>
<accession>A0A1R1EZ41</accession>
<dbReference type="RefSeq" id="WP_076164453.1">
    <property type="nucleotide sequence ID" value="NZ_MRTP01000001.1"/>
</dbReference>
<reference evidence="1 2" key="1">
    <citation type="submission" date="2016-11" db="EMBL/GenBank/DDBJ databases">
        <title>Paenibacillus species isolates.</title>
        <authorList>
            <person name="Beno S.M."/>
        </authorList>
    </citation>
    <scope>NUCLEOTIDE SEQUENCE [LARGE SCALE GENOMIC DNA]</scope>
    <source>
        <strain evidence="1 2">FSL R5-0378</strain>
    </source>
</reference>
<dbReference type="Proteomes" id="UP000187172">
    <property type="component" value="Unassembled WGS sequence"/>
</dbReference>
<dbReference type="AlphaFoldDB" id="A0A1R1EZ41"/>
<dbReference type="STRING" id="297318.BK138_00210"/>
<evidence type="ECO:0000313" key="1">
    <source>
        <dbReference type="EMBL" id="OMF57093.1"/>
    </source>
</evidence>
<protein>
    <submittedName>
        <fullName evidence="1">Uncharacterized protein</fullName>
    </submittedName>
</protein>
<proteinExistence type="predicted"/>
<dbReference type="EMBL" id="MRTP01000001">
    <property type="protein sequence ID" value="OMF57093.1"/>
    <property type="molecule type" value="Genomic_DNA"/>
</dbReference>
<name>A0A1R1EZ41_9BACL</name>
<organism evidence="1 2">
    <name type="scientific">Paenibacillus rhizosphaerae</name>
    <dbReference type="NCBI Taxonomy" id="297318"/>
    <lineage>
        <taxon>Bacteria</taxon>
        <taxon>Bacillati</taxon>
        <taxon>Bacillota</taxon>
        <taxon>Bacilli</taxon>
        <taxon>Bacillales</taxon>
        <taxon>Paenibacillaceae</taxon>
        <taxon>Paenibacillus</taxon>
    </lineage>
</organism>